<dbReference type="AlphaFoldDB" id="A0A0A1DHV0"/>
<evidence type="ECO:0000313" key="1">
    <source>
        <dbReference type="EMBL" id="AIY16098.1"/>
    </source>
</evidence>
<dbReference type="Proteomes" id="UP000030300">
    <property type="component" value="Chromosome"/>
</dbReference>
<evidence type="ECO:0000313" key="2">
    <source>
        <dbReference type="Proteomes" id="UP000030300"/>
    </source>
</evidence>
<dbReference type="OrthoDB" id="3782299at2"/>
<dbReference type="RefSeq" id="WP_038676740.1">
    <property type="nucleotide sequence ID" value="NZ_BJMC01000005.1"/>
</dbReference>
<keyword evidence="2" id="KW-1185">Reference proteome</keyword>
<dbReference type="HOGENOM" id="CLU_1213795_0_0_11"/>
<dbReference type="eggNOG" id="ENOG50320S2">
    <property type="taxonomic scope" value="Bacteria"/>
</dbReference>
<dbReference type="GeneID" id="96608091"/>
<proteinExistence type="predicted"/>
<accession>A0A0A1DHV0</accession>
<name>A0A0A1DHV0_NOCSI</name>
<reference evidence="1 2" key="1">
    <citation type="journal article" date="2015" name="Genome Announc.">
        <title>Complete Genome Sequence of Steroid-Transforming Nocardioides simplex VKM Ac-2033D.</title>
        <authorList>
            <person name="Shtratnikova V.Y."/>
            <person name="Schelkunov M.I."/>
            <person name="Pekov Y.A."/>
            <person name="Fokina V.V."/>
            <person name="Logacheva M.D."/>
            <person name="Sokolov S.L."/>
            <person name="Bragin E.Y."/>
            <person name="Ashapkin V.V."/>
            <person name="Donova M.V."/>
        </authorList>
    </citation>
    <scope>NUCLEOTIDE SEQUENCE [LARGE SCALE GENOMIC DNA]</scope>
    <source>
        <strain evidence="1 2">VKM Ac-2033D</strain>
    </source>
</reference>
<dbReference type="STRING" id="2045.KR76_03785"/>
<sequence length="228" mass="23436">MPIARSTIAGAVTGVLLLGGAVGFAVGLPKVSEDPGASISADSLPKLPDRLDDRMVALSRITAEDAGTTNPEDIKAIDQIATAAADGDTKASSKVASIYGPSEVRAYIDVKAMAQATAQSAPAQVAVTVTAGGTGLVIPSGPFEINQNGGSHYELREVGGHRCAVAWQQPTDPTTGMPTEGDVPPGSYQTECRTERDGLSYDVYATGLSPDEAASYLDLVLERTASDD</sequence>
<gene>
    <name evidence="1" type="ORF">KR76_03785</name>
</gene>
<dbReference type="KEGG" id="psim:KR76_03785"/>
<protein>
    <submittedName>
        <fullName evidence="1">Uncharacterized protein</fullName>
    </submittedName>
</protein>
<organism evidence="1 2">
    <name type="scientific">Nocardioides simplex</name>
    <name type="common">Arthrobacter simplex</name>
    <dbReference type="NCBI Taxonomy" id="2045"/>
    <lineage>
        <taxon>Bacteria</taxon>
        <taxon>Bacillati</taxon>
        <taxon>Actinomycetota</taxon>
        <taxon>Actinomycetes</taxon>
        <taxon>Propionibacteriales</taxon>
        <taxon>Nocardioidaceae</taxon>
        <taxon>Pimelobacter</taxon>
    </lineage>
</organism>
<dbReference type="EMBL" id="CP009896">
    <property type="protein sequence ID" value="AIY16098.1"/>
    <property type="molecule type" value="Genomic_DNA"/>
</dbReference>